<evidence type="ECO:0000256" key="2">
    <source>
        <dbReference type="ARBA" id="ARBA00023157"/>
    </source>
</evidence>
<feature type="signal peptide" evidence="3">
    <location>
        <begin position="1"/>
        <end position="25"/>
    </location>
</feature>
<accession>A0A811NH85</accession>
<dbReference type="Gene3D" id="3.30.30.10">
    <property type="entry name" value="Knottin, scorpion toxin-like"/>
    <property type="match status" value="1"/>
</dbReference>
<sequence>MASTSSRMVASVVVFLLLLAASARRAPPLLNFIRAEMGTTRVAEARHRHCFSQSHKFVGACLSESNCENVCKTEGFPSGECKWHGIVSKCHCKRIC</sequence>
<keyword evidence="6" id="KW-1185">Reference proteome</keyword>
<dbReference type="GO" id="GO:0006952">
    <property type="term" value="P:defense response"/>
    <property type="evidence" value="ECO:0007669"/>
    <property type="project" value="InterPro"/>
</dbReference>
<gene>
    <name evidence="5" type="ORF">NCGR_LOCUS18766</name>
</gene>
<evidence type="ECO:0000259" key="4">
    <source>
        <dbReference type="SMART" id="SM00505"/>
    </source>
</evidence>
<evidence type="ECO:0000256" key="3">
    <source>
        <dbReference type="SAM" id="SignalP"/>
    </source>
</evidence>
<dbReference type="SUPFAM" id="SSF57095">
    <property type="entry name" value="Scorpion toxin-like"/>
    <property type="match status" value="1"/>
</dbReference>
<dbReference type="PANTHER" id="PTHR33147">
    <property type="entry name" value="DEFENSIN-LIKE PROTEIN 1"/>
    <property type="match status" value="1"/>
</dbReference>
<evidence type="ECO:0000256" key="1">
    <source>
        <dbReference type="ARBA" id="ARBA00022729"/>
    </source>
</evidence>
<dbReference type="EMBL" id="CAJGYO010000004">
    <property type="protein sequence ID" value="CAD6227124.1"/>
    <property type="molecule type" value="Genomic_DNA"/>
</dbReference>
<evidence type="ECO:0000313" key="6">
    <source>
        <dbReference type="Proteomes" id="UP000604825"/>
    </source>
</evidence>
<name>A0A811NH85_9POAL</name>
<dbReference type="CDD" id="cd00107">
    <property type="entry name" value="Knot1"/>
    <property type="match status" value="1"/>
</dbReference>
<dbReference type="Pfam" id="PF00304">
    <property type="entry name" value="Gamma-thionin"/>
    <property type="match status" value="1"/>
</dbReference>
<proteinExistence type="predicted"/>
<dbReference type="PROSITE" id="PS00940">
    <property type="entry name" value="GAMMA_THIONIN"/>
    <property type="match status" value="1"/>
</dbReference>
<keyword evidence="2" id="KW-1015">Disulfide bond</keyword>
<dbReference type="PANTHER" id="PTHR33147:SF39">
    <property type="entry name" value="DRO1 PROTEIN-RELATED"/>
    <property type="match status" value="1"/>
</dbReference>
<dbReference type="OrthoDB" id="683455at2759"/>
<keyword evidence="1 3" id="KW-0732">Signal</keyword>
<feature type="domain" description="Knottins-like" evidence="4">
    <location>
        <begin position="49"/>
        <end position="96"/>
    </location>
</feature>
<dbReference type="InterPro" id="IPR036574">
    <property type="entry name" value="Scorpion_toxin-like_sf"/>
</dbReference>
<dbReference type="SMART" id="SM00505">
    <property type="entry name" value="Knot1"/>
    <property type="match status" value="1"/>
</dbReference>
<dbReference type="InterPro" id="IPR008176">
    <property type="entry name" value="Defensin_plant"/>
</dbReference>
<feature type="chain" id="PRO_5032927691" description="Knottins-like domain-containing protein" evidence="3">
    <location>
        <begin position="26"/>
        <end position="96"/>
    </location>
</feature>
<reference evidence="5" key="1">
    <citation type="submission" date="2020-10" db="EMBL/GenBank/DDBJ databases">
        <authorList>
            <person name="Han B."/>
            <person name="Lu T."/>
            <person name="Zhao Q."/>
            <person name="Huang X."/>
            <person name="Zhao Y."/>
        </authorList>
    </citation>
    <scope>NUCLEOTIDE SEQUENCE</scope>
</reference>
<dbReference type="AlphaFoldDB" id="A0A811NH85"/>
<evidence type="ECO:0000313" key="5">
    <source>
        <dbReference type="EMBL" id="CAD6227124.1"/>
    </source>
</evidence>
<comment type="caution">
    <text evidence="5">The sequence shown here is derived from an EMBL/GenBank/DDBJ whole genome shotgun (WGS) entry which is preliminary data.</text>
</comment>
<dbReference type="PRINTS" id="PR00288">
    <property type="entry name" value="PUROTHIONIN"/>
</dbReference>
<organism evidence="5 6">
    <name type="scientific">Miscanthus lutarioriparius</name>
    <dbReference type="NCBI Taxonomy" id="422564"/>
    <lineage>
        <taxon>Eukaryota</taxon>
        <taxon>Viridiplantae</taxon>
        <taxon>Streptophyta</taxon>
        <taxon>Embryophyta</taxon>
        <taxon>Tracheophyta</taxon>
        <taxon>Spermatophyta</taxon>
        <taxon>Magnoliopsida</taxon>
        <taxon>Liliopsida</taxon>
        <taxon>Poales</taxon>
        <taxon>Poaceae</taxon>
        <taxon>PACMAD clade</taxon>
        <taxon>Panicoideae</taxon>
        <taxon>Andropogonodae</taxon>
        <taxon>Andropogoneae</taxon>
        <taxon>Saccharinae</taxon>
        <taxon>Miscanthus</taxon>
    </lineage>
</organism>
<dbReference type="Proteomes" id="UP000604825">
    <property type="component" value="Unassembled WGS sequence"/>
</dbReference>
<protein>
    <recommendedName>
        <fullName evidence="4">Knottins-like domain-containing protein</fullName>
    </recommendedName>
</protein>
<dbReference type="InterPro" id="IPR003614">
    <property type="entry name" value="Knottins"/>
</dbReference>